<keyword evidence="3" id="KW-1185">Reference proteome</keyword>
<dbReference type="KEGG" id="sinu:IMZ28_01900"/>
<sequence>MLRKIKKFFKLSAHERNLFMEAYYTLGIMRAAILSISFKRLVRPLEHWSKKGESIELSEEEKKMALAIGKAIKQAAAHTPWESACLVQALTAQKMLKKRGISGVFYLGVARDEEKMKAHAWSQCGDILITGGSGHGVFTVVSVFEWGKYDRI</sequence>
<dbReference type="InterPro" id="IPR032708">
    <property type="entry name" value="McjB_C"/>
</dbReference>
<dbReference type="NCBIfam" id="NF033537">
    <property type="entry name" value="lasso_biosyn_B2"/>
    <property type="match status" value="1"/>
</dbReference>
<protein>
    <submittedName>
        <fullName evidence="2">Lasso peptide biosynthesis B2 protein</fullName>
    </submittedName>
</protein>
<organism evidence="2 3">
    <name type="scientific">Sulfurovum indicum</name>
    <dbReference type="NCBI Taxonomy" id="2779528"/>
    <lineage>
        <taxon>Bacteria</taxon>
        <taxon>Pseudomonadati</taxon>
        <taxon>Campylobacterota</taxon>
        <taxon>Epsilonproteobacteria</taxon>
        <taxon>Campylobacterales</taxon>
        <taxon>Sulfurovaceae</taxon>
        <taxon>Sulfurovum</taxon>
    </lineage>
</organism>
<dbReference type="InterPro" id="IPR053521">
    <property type="entry name" value="McjB-like"/>
</dbReference>
<feature type="domain" description="Microcin J25-processing protein McjB C-terminal" evidence="1">
    <location>
        <begin position="58"/>
        <end position="142"/>
    </location>
</feature>
<dbReference type="Proteomes" id="UP000595074">
    <property type="component" value="Chromosome"/>
</dbReference>
<proteinExistence type="predicted"/>
<dbReference type="AlphaFoldDB" id="A0A7M1S4B4"/>
<evidence type="ECO:0000313" key="3">
    <source>
        <dbReference type="Proteomes" id="UP000595074"/>
    </source>
</evidence>
<evidence type="ECO:0000259" key="1">
    <source>
        <dbReference type="Pfam" id="PF13471"/>
    </source>
</evidence>
<gene>
    <name evidence="2" type="ORF">IMZ28_01900</name>
</gene>
<dbReference type="Pfam" id="PF13471">
    <property type="entry name" value="Transglut_core3"/>
    <property type="match status" value="1"/>
</dbReference>
<accession>A0A7M1S4B4</accession>
<name>A0A7M1S4B4_9BACT</name>
<evidence type="ECO:0000313" key="2">
    <source>
        <dbReference type="EMBL" id="QOR62253.1"/>
    </source>
</evidence>
<reference evidence="2 3" key="1">
    <citation type="submission" date="2020-10" db="EMBL/GenBank/DDBJ databases">
        <title>The genome of sulfurovum sp.</title>
        <authorList>
            <person name="Xie S."/>
            <person name="Shao Z."/>
            <person name="Jiang L."/>
        </authorList>
    </citation>
    <scope>NUCLEOTIDE SEQUENCE [LARGE SCALE GENOMIC DNA]</scope>
    <source>
        <strain evidence="2 3">ST-419</strain>
    </source>
</reference>
<dbReference type="EMBL" id="CP063164">
    <property type="protein sequence ID" value="QOR62253.1"/>
    <property type="molecule type" value="Genomic_DNA"/>
</dbReference>
<dbReference type="RefSeq" id="WP_197548956.1">
    <property type="nucleotide sequence ID" value="NZ_CP063164.1"/>
</dbReference>